<accession>A0A2K8T2F7</accession>
<protein>
    <submittedName>
        <fullName evidence="2">Uncharacterized protein</fullName>
    </submittedName>
</protein>
<proteinExistence type="predicted"/>
<reference evidence="2 3" key="1">
    <citation type="submission" date="2017-11" db="EMBL/GenBank/DDBJ databases">
        <title>Complete genome of a free-living desiccation-tolerant cyanobacterium and its photosynthetic adaptation to extreme terrestrial habitat.</title>
        <authorList>
            <person name="Shang J."/>
        </authorList>
    </citation>
    <scope>NUCLEOTIDE SEQUENCE [LARGE SCALE GENOMIC DNA]</scope>
    <source>
        <strain evidence="2 3">CCNUN1</strain>
    </source>
</reference>
<sequence>MVSSFTIAGREKSGGKRQATGNGRNYPCFVTLGRGKVEIRVS</sequence>
<dbReference type="EMBL" id="CP024785">
    <property type="protein sequence ID" value="AUB41876.1"/>
    <property type="molecule type" value="Genomic_DNA"/>
</dbReference>
<name>A0A2K8T2F7_9NOSO</name>
<dbReference type="KEGG" id="nfl:COO91_07962"/>
<dbReference type="AlphaFoldDB" id="A0A2K8T2F7"/>
<evidence type="ECO:0000313" key="2">
    <source>
        <dbReference type="EMBL" id="AUB41876.1"/>
    </source>
</evidence>
<dbReference type="Proteomes" id="UP000232003">
    <property type="component" value="Chromosome"/>
</dbReference>
<organism evidence="2 3">
    <name type="scientific">Nostoc flagelliforme CCNUN1</name>
    <dbReference type="NCBI Taxonomy" id="2038116"/>
    <lineage>
        <taxon>Bacteria</taxon>
        <taxon>Bacillati</taxon>
        <taxon>Cyanobacteriota</taxon>
        <taxon>Cyanophyceae</taxon>
        <taxon>Nostocales</taxon>
        <taxon>Nostocaceae</taxon>
        <taxon>Nostoc</taxon>
    </lineage>
</organism>
<gene>
    <name evidence="2" type="ORF">COO91_07962</name>
</gene>
<evidence type="ECO:0000256" key="1">
    <source>
        <dbReference type="SAM" id="MobiDB-lite"/>
    </source>
</evidence>
<keyword evidence="3" id="KW-1185">Reference proteome</keyword>
<feature type="region of interest" description="Disordered" evidence="1">
    <location>
        <begin position="1"/>
        <end position="25"/>
    </location>
</feature>
<evidence type="ECO:0000313" key="3">
    <source>
        <dbReference type="Proteomes" id="UP000232003"/>
    </source>
</evidence>